<keyword evidence="3" id="KW-1185">Reference proteome</keyword>
<protein>
    <submittedName>
        <fullName evidence="2">Ferrous iron transporter B</fullName>
    </submittedName>
</protein>
<proteinExistence type="predicted"/>
<dbReference type="RefSeq" id="WP_189458813.1">
    <property type="nucleotide sequence ID" value="NZ_BMYO01000002.1"/>
</dbReference>
<comment type="caution">
    <text evidence="2">The sequence shown here is derived from an EMBL/GenBank/DDBJ whole genome shotgun (WGS) entry which is preliminary data.</text>
</comment>
<dbReference type="InterPro" id="IPR000015">
    <property type="entry name" value="Fimb_usher"/>
</dbReference>
<dbReference type="EMBL" id="BMYO01000002">
    <property type="protein sequence ID" value="GHD58065.1"/>
    <property type="molecule type" value="Genomic_DNA"/>
</dbReference>
<dbReference type="PANTHER" id="PTHR30451">
    <property type="entry name" value="OUTER MEMBRANE USHER PROTEIN"/>
    <property type="match status" value="1"/>
</dbReference>
<accession>A0ABQ3GZW0</accession>
<gene>
    <name evidence="2" type="ORF">GCM10007350_07360</name>
</gene>
<dbReference type="InterPro" id="IPR042186">
    <property type="entry name" value="FimD_plug_dom"/>
</dbReference>
<dbReference type="Gene3D" id="2.60.40.2610">
    <property type="entry name" value="Outer membrane usher protein FimD, plug domain"/>
    <property type="match status" value="1"/>
</dbReference>
<evidence type="ECO:0000256" key="1">
    <source>
        <dbReference type="SAM" id="SignalP"/>
    </source>
</evidence>
<dbReference type="PANTHER" id="PTHR30451:SF5">
    <property type="entry name" value="SLR0019 PROTEIN"/>
    <property type="match status" value="1"/>
</dbReference>
<sequence length="758" mass="81947">MLLRCFALVLTLIAGTTSAEALLVAVRVNDVDRGTQRAWLEAGQLWLASDDLGQLGLKPDGQSAEFDGVRYLLLSSSKEMQSRYDPDQLTVSLTVAPAQIGEQTISLYGRSQPAEVWRGGVSGYLDYTVSTFRNPDGSDGYGFAPLANLSVGGWNLRSDQNYQSSGRDERWQRVTTTATYDWPDSMARLTLGDLAPVTGTLGSAPQLAGIGFSRVFSMQQDFDSAPSMSATVPVTTPSTAEVYLNGERIRTESLSPGMYQFQDLRYFAGLQNVQIVLRDEYGNRQTINVPYYFDDSLLKAGLNDFNYNVGVWRRPEGFDDYGGLAYSLYHRYGVTDALTVGARAEGNPDYDSAGGLVTMRLGRAGVLSGAFSWARHDDGNEGDAQYLSYRFDERNWSLRGFAQHIDPGYVAAGTGFAPPRWSGGAGGSWGTPAWGNWSFDWSRQVGGALPTQNQYRLGYSVAPLRSVSLSMNVTLADTGDNSSLGGYVNLAWFFDSRTTASASSQRSNDGNWQSNVALARSTPFGEGWGYRINAQHGDSGDEVDGSIDGRFAPGQLSLSASRNEGQSTAWRASWAGALVYADGATALSRQVNQSFAIAELPLSGVAVTQNGQVVGRSGADGRVVLPDLSSYNTQQIGLVQNDLPLDYAVPQLRRDVQPAYNSGRVVRFEATPIRAWAGLLVDGQDQPLAGAVIRLALPEGTRKLQAALDGSFYVDELAAGEYRFVVTDAEALRCRGTLTLPAGNDVVQQLAPVRCTGE</sequence>
<dbReference type="Proteomes" id="UP000604737">
    <property type="component" value="Unassembled WGS sequence"/>
</dbReference>
<evidence type="ECO:0000313" key="2">
    <source>
        <dbReference type="EMBL" id="GHD58065.1"/>
    </source>
</evidence>
<organism evidence="2 3">
    <name type="scientific">Jeongeupia chitinilytica</name>
    <dbReference type="NCBI Taxonomy" id="1041641"/>
    <lineage>
        <taxon>Bacteria</taxon>
        <taxon>Pseudomonadati</taxon>
        <taxon>Pseudomonadota</taxon>
        <taxon>Betaproteobacteria</taxon>
        <taxon>Neisseriales</taxon>
        <taxon>Chitinibacteraceae</taxon>
        <taxon>Jeongeupia</taxon>
    </lineage>
</organism>
<keyword evidence="1" id="KW-0732">Signal</keyword>
<name>A0ABQ3GZW0_9NEIS</name>
<dbReference type="Pfam" id="PF00577">
    <property type="entry name" value="Usher"/>
    <property type="match status" value="2"/>
</dbReference>
<feature type="signal peptide" evidence="1">
    <location>
        <begin position="1"/>
        <end position="21"/>
    </location>
</feature>
<reference evidence="3" key="1">
    <citation type="journal article" date="2019" name="Int. J. Syst. Evol. Microbiol.">
        <title>The Global Catalogue of Microorganisms (GCM) 10K type strain sequencing project: providing services to taxonomists for standard genome sequencing and annotation.</title>
        <authorList>
            <consortium name="The Broad Institute Genomics Platform"/>
            <consortium name="The Broad Institute Genome Sequencing Center for Infectious Disease"/>
            <person name="Wu L."/>
            <person name="Ma J."/>
        </authorList>
    </citation>
    <scope>NUCLEOTIDE SEQUENCE [LARGE SCALE GENOMIC DNA]</scope>
    <source>
        <strain evidence="3">KCTC 23701</strain>
    </source>
</reference>
<evidence type="ECO:0000313" key="3">
    <source>
        <dbReference type="Proteomes" id="UP000604737"/>
    </source>
</evidence>
<dbReference type="Gene3D" id="2.60.40.3110">
    <property type="match status" value="1"/>
</dbReference>
<feature type="chain" id="PRO_5045473155" evidence="1">
    <location>
        <begin position="22"/>
        <end position="758"/>
    </location>
</feature>